<evidence type="ECO:0000256" key="6">
    <source>
        <dbReference type="ARBA" id="ARBA00044798"/>
    </source>
</evidence>
<evidence type="ECO:0000256" key="7">
    <source>
        <dbReference type="SAM" id="Coils"/>
    </source>
</evidence>
<evidence type="ECO:0000313" key="10">
    <source>
        <dbReference type="Proteomes" id="UP001178507"/>
    </source>
</evidence>
<dbReference type="NCBIfam" id="TIGR01685">
    <property type="entry name" value="MDP-1"/>
    <property type="match status" value="1"/>
</dbReference>
<evidence type="ECO:0000256" key="3">
    <source>
        <dbReference type="ARBA" id="ARBA00023054"/>
    </source>
</evidence>
<dbReference type="InterPro" id="IPR010036">
    <property type="entry name" value="MDP_1_eu_arc"/>
</dbReference>
<sequence length="703" mass="79219">MSTLQELQDKVADLQKQNEILGMENEMLADYLQRDAERTSGLEDTDEVRLARLARLASLLCPGFLHRGPAGQGAVAAVGAVTSQSDAKQSEAPNRQANYVELPCFSMRDPYASLLLHGVKTVETRNWPMLKDVSGACLLHIGHKTMDENVAAEFLWSNGLAEPEDVERLLQPPQGLFRGQVLGLLDLDKTRRYTEEETRQSNIQTAVASEVVGKWATPVRRAWWLKIPLRVQGQPGVWTVRLPRDAAPSQALPLLGLSEREPAGTELSRNASDACLNSESMKQLPSLMVFDLDGVCWSPEMYQTKGGPPYQATAEGAVNSAGEEIRLFPAVRRVWGLLQSAASQGIRVAVASSSRRHKALPLLKTIEVTPGVSMMDLIDQSLFEMYYRRGEGKRPHLEALLARSGVQPEEVLFVDDNEDNIRSVRRLGITAVHMPTGLSEDSWAYALDVYKETDIRIAEVKRDAYEFRRDIVVGAENPRTGKTIAEKVLKYMEDKLTQKDMQINKLLMKNQAYKVAIKKAEASLKSKAETGDDLQYIDFHQLQIENSQFVKRIEEANQELIELKRRAGRTVKILNNMKKKLSSLTAEAKFLEDEIKERKAMLAKTEHDIVKVVEEKEAARKEHKKLRAQSRQSPEMPQVVDYVSQKAEAYELEAQKRNWERKVELARRSVVTAARLERCSNMACPFVIIARRKGARLKHPNQF</sequence>
<dbReference type="Proteomes" id="UP001178507">
    <property type="component" value="Unassembled WGS sequence"/>
</dbReference>
<dbReference type="Gene3D" id="2.30.130.30">
    <property type="entry name" value="Hypothetical protein"/>
    <property type="match status" value="1"/>
</dbReference>
<dbReference type="PANTHER" id="PTHR15654">
    <property type="entry name" value="COILED-COIL DOMAIN-CONTAINING PROTEIN 113-RELATED"/>
    <property type="match status" value="1"/>
</dbReference>
<organism evidence="9 10">
    <name type="scientific">Effrenium voratum</name>
    <dbReference type="NCBI Taxonomy" id="2562239"/>
    <lineage>
        <taxon>Eukaryota</taxon>
        <taxon>Sar</taxon>
        <taxon>Alveolata</taxon>
        <taxon>Dinophyceae</taxon>
        <taxon>Suessiales</taxon>
        <taxon>Symbiodiniaceae</taxon>
        <taxon>Effrenium</taxon>
    </lineage>
</organism>
<evidence type="ECO:0000256" key="2">
    <source>
        <dbReference type="ARBA" id="ARBA00022794"/>
    </source>
</evidence>
<dbReference type="Pfam" id="PF13870">
    <property type="entry name" value="CCDC113_CCDC96_CC"/>
    <property type="match status" value="1"/>
</dbReference>
<keyword evidence="2" id="KW-0970">Cilium biogenesis/degradation</keyword>
<gene>
    <name evidence="9" type="ORF">EVOR1521_LOCUS10818</name>
</gene>
<dbReference type="InterPro" id="IPR025254">
    <property type="entry name" value="CCDC113/CCDC96_CC"/>
</dbReference>
<dbReference type="AlphaFoldDB" id="A0AA36IBP7"/>
<dbReference type="PANTHER" id="PTHR15654:SF2">
    <property type="entry name" value="COILED-COIL DOMAIN-CONTAINING PROTEIN 113"/>
    <property type="match status" value="1"/>
</dbReference>
<keyword evidence="3 7" id="KW-0175">Coiled coil</keyword>
<dbReference type="GO" id="GO:0060271">
    <property type="term" value="P:cilium assembly"/>
    <property type="evidence" value="ECO:0007669"/>
    <property type="project" value="TreeGrafter"/>
</dbReference>
<comment type="similarity">
    <text evidence="5">Belongs to the CFAP263 family.</text>
</comment>
<dbReference type="GO" id="GO:0016791">
    <property type="term" value="F:phosphatase activity"/>
    <property type="evidence" value="ECO:0007669"/>
    <property type="project" value="InterPro"/>
</dbReference>
<dbReference type="SUPFAM" id="SSF56784">
    <property type="entry name" value="HAD-like"/>
    <property type="match status" value="1"/>
</dbReference>
<dbReference type="InterPro" id="IPR036412">
    <property type="entry name" value="HAD-like_sf"/>
</dbReference>
<evidence type="ECO:0000259" key="8">
    <source>
        <dbReference type="Pfam" id="PF13870"/>
    </source>
</evidence>
<keyword evidence="4" id="KW-0966">Cell projection</keyword>
<feature type="domain" description="CCDC113/CCDC96 coiled-coil" evidence="8">
    <location>
        <begin position="497"/>
        <end position="669"/>
    </location>
</feature>
<dbReference type="InterPro" id="IPR006439">
    <property type="entry name" value="HAD-SF_hydro_IA"/>
</dbReference>
<dbReference type="InterPro" id="IPR051885">
    <property type="entry name" value="CC_CF"/>
</dbReference>
<evidence type="ECO:0000256" key="1">
    <source>
        <dbReference type="ARBA" id="ARBA00004138"/>
    </source>
</evidence>
<evidence type="ECO:0000256" key="5">
    <source>
        <dbReference type="ARBA" id="ARBA00044506"/>
    </source>
</evidence>
<reference evidence="9" key="1">
    <citation type="submission" date="2023-08" db="EMBL/GenBank/DDBJ databases">
        <authorList>
            <person name="Chen Y."/>
            <person name="Shah S."/>
            <person name="Dougan E. K."/>
            <person name="Thang M."/>
            <person name="Chan C."/>
        </authorList>
    </citation>
    <scope>NUCLEOTIDE SEQUENCE</scope>
</reference>
<dbReference type="NCBIfam" id="TIGR01509">
    <property type="entry name" value="HAD-SF-IA-v3"/>
    <property type="match status" value="1"/>
</dbReference>
<dbReference type="Gene3D" id="3.40.50.1000">
    <property type="entry name" value="HAD superfamily/HAD-like"/>
    <property type="match status" value="1"/>
</dbReference>
<proteinExistence type="inferred from homology"/>
<accession>A0AA36IBP7</accession>
<keyword evidence="10" id="KW-1185">Reference proteome</keyword>
<feature type="coiled-coil region" evidence="7">
    <location>
        <begin position="503"/>
        <end position="669"/>
    </location>
</feature>
<dbReference type="GO" id="GO:0036064">
    <property type="term" value="C:ciliary basal body"/>
    <property type="evidence" value="ECO:0007669"/>
    <property type="project" value="TreeGrafter"/>
</dbReference>
<protein>
    <recommendedName>
        <fullName evidence="6">Cilia- and flagella-associated protein 263</fullName>
    </recommendedName>
</protein>
<dbReference type="Pfam" id="PF12689">
    <property type="entry name" value="Acid_PPase"/>
    <property type="match status" value="1"/>
</dbReference>
<comment type="subcellular location">
    <subcellularLocation>
        <location evidence="1">Cell projection</location>
        <location evidence="1">Cilium</location>
    </subcellularLocation>
</comment>
<name>A0AA36IBP7_9DINO</name>
<evidence type="ECO:0000256" key="4">
    <source>
        <dbReference type="ARBA" id="ARBA00023273"/>
    </source>
</evidence>
<comment type="caution">
    <text evidence="9">The sequence shown here is derived from an EMBL/GenBank/DDBJ whole genome shotgun (WGS) entry which is preliminary data.</text>
</comment>
<dbReference type="SUPFAM" id="SSF88697">
    <property type="entry name" value="PUA domain-like"/>
    <property type="match status" value="1"/>
</dbReference>
<dbReference type="InterPro" id="IPR015947">
    <property type="entry name" value="PUA-like_sf"/>
</dbReference>
<dbReference type="InterPro" id="IPR023214">
    <property type="entry name" value="HAD_sf"/>
</dbReference>
<dbReference type="GO" id="GO:0005930">
    <property type="term" value="C:axoneme"/>
    <property type="evidence" value="ECO:0007669"/>
    <property type="project" value="TreeGrafter"/>
</dbReference>
<dbReference type="EMBL" id="CAUJNA010001050">
    <property type="protein sequence ID" value="CAJ1383801.1"/>
    <property type="molecule type" value="Genomic_DNA"/>
</dbReference>
<evidence type="ECO:0000313" key="9">
    <source>
        <dbReference type="EMBL" id="CAJ1383801.1"/>
    </source>
</evidence>